<dbReference type="SUPFAM" id="SSF100950">
    <property type="entry name" value="NagB/RpiA/CoA transferase-like"/>
    <property type="match status" value="2"/>
</dbReference>
<evidence type="ECO:0000256" key="2">
    <source>
        <dbReference type="ARBA" id="ARBA00022679"/>
    </source>
</evidence>
<organism evidence="5 6">
    <name type="scientific">Rhodococcus koreensis</name>
    <dbReference type="NCBI Taxonomy" id="99653"/>
    <lineage>
        <taxon>Bacteria</taxon>
        <taxon>Bacillati</taxon>
        <taxon>Actinomycetota</taxon>
        <taxon>Actinomycetes</taxon>
        <taxon>Mycobacteriales</taxon>
        <taxon>Nocardiaceae</taxon>
        <taxon>Rhodococcus</taxon>
    </lineage>
</organism>
<dbReference type="OrthoDB" id="9801795at2"/>
<evidence type="ECO:0000256" key="1">
    <source>
        <dbReference type="ARBA" id="ARBA00009632"/>
    </source>
</evidence>
<reference evidence="6" key="1">
    <citation type="submission" date="2016-10" db="EMBL/GenBank/DDBJ databases">
        <authorList>
            <person name="Varghese N."/>
            <person name="Submissions S."/>
        </authorList>
    </citation>
    <scope>NUCLEOTIDE SEQUENCE [LARGE SCALE GENOMIC DNA]</scope>
    <source>
        <strain evidence="6">DSM 44498</strain>
    </source>
</reference>
<dbReference type="Pfam" id="PF13336">
    <property type="entry name" value="AcetylCoA_hyd_C"/>
    <property type="match status" value="1"/>
</dbReference>
<keyword evidence="6" id="KW-1185">Reference proteome</keyword>
<keyword evidence="5" id="KW-0378">Hydrolase</keyword>
<dbReference type="Proteomes" id="UP000183561">
    <property type="component" value="Unassembled WGS sequence"/>
</dbReference>
<dbReference type="InterPro" id="IPR037171">
    <property type="entry name" value="NagB/RpiA_transferase-like"/>
</dbReference>
<evidence type="ECO:0000259" key="4">
    <source>
        <dbReference type="Pfam" id="PF13336"/>
    </source>
</evidence>
<dbReference type="InterPro" id="IPR003702">
    <property type="entry name" value="ActCoA_hydro_N"/>
</dbReference>
<keyword evidence="2" id="KW-0808">Transferase</keyword>
<dbReference type="EMBL" id="FNSV01000001">
    <property type="protein sequence ID" value="SEB29697.1"/>
    <property type="molecule type" value="Genomic_DNA"/>
</dbReference>
<feature type="domain" description="Acetyl-CoA hydrolase/transferase C-terminal" evidence="4">
    <location>
        <begin position="255"/>
        <end position="405"/>
    </location>
</feature>
<dbReference type="RefSeq" id="WP_072950112.1">
    <property type="nucleotide sequence ID" value="NZ_FNSV01000001.1"/>
</dbReference>
<evidence type="ECO:0000313" key="5">
    <source>
        <dbReference type="EMBL" id="SEB29697.1"/>
    </source>
</evidence>
<dbReference type="AlphaFoldDB" id="A0A1H4I6J7"/>
<feature type="domain" description="Acetyl-CoA hydrolase/transferase N-terminal" evidence="3">
    <location>
        <begin position="66"/>
        <end position="161"/>
    </location>
</feature>
<dbReference type="GO" id="GO:0006083">
    <property type="term" value="P:acetate metabolic process"/>
    <property type="evidence" value="ECO:0007669"/>
    <property type="project" value="InterPro"/>
</dbReference>
<comment type="similarity">
    <text evidence="1">Belongs to the acetyl-CoA hydrolase/transferase family.</text>
</comment>
<accession>A0A1H4I6J7</accession>
<dbReference type="PANTHER" id="PTHR21432:SF20">
    <property type="entry name" value="ACETYL-COA HYDROLASE"/>
    <property type="match status" value="1"/>
</dbReference>
<dbReference type="Pfam" id="PF02550">
    <property type="entry name" value="AcetylCoA_hydro"/>
    <property type="match status" value="1"/>
</dbReference>
<evidence type="ECO:0000259" key="3">
    <source>
        <dbReference type="Pfam" id="PF02550"/>
    </source>
</evidence>
<protein>
    <submittedName>
        <fullName evidence="5">Acyl-CoA hydrolase</fullName>
    </submittedName>
</protein>
<dbReference type="PANTHER" id="PTHR21432">
    <property type="entry name" value="ACETYL-COA HYDROLASE-RELATED"/>
    <property type="match status" value="1"/>
</dbReference>
<dbReference type="InterPro" id="IPR038460">
    <property type="entry name" value="AcetylCoA_hyd_C_sf"/>
</dbReference>
<name>A0A1H4I6J7_9NOCA</name>
<sequence>MPDFSITEFLRPGDLVAIGEATAEPRTLVARFLDAARDIDDLTALCGYALDDIWHSVPDGHPTVMSYAAHGSLRKLAATGQLQILPCHLSSVVRFIRNGTLPVDVVLIQLPPADADGFHSLGATVGYLVDALDSARVVLAEINPNMPRTNSSRRIHQSRITATVTSDIPLPGSPTRPATEVDRTIAANVATLIPDGASLQLGVGAIPAEITKVIRERSGLRIRSNLIGDWIFDLVDSGAVDISVAGSCTTGMALGSRRLYDFVDGNTGIDFVHLDELLAPATLATCDPFIVVNSALQVDLLGQVNAESLGGLYVGAVGGQVDSFRATRMAKSGLSVIALPATNPAGDKSSIVAQLTGPTTSLQSDVDIIATEYGVADLRATTAAQRAERLIAVAAPAHRDKLRTELTGGHRTER</sequence>
<dbReference type="InterPro" id="IPR026888">
    <property type="entry name" value="AcetylCoA_hyd_C"/>
</dbReference>
<proteinExistence type="inferred from homology"/>
<dbReference type="InterPro" id="IPR046433">
    <property type="entry name" value="ActCoA_hydro"/>
</dbReference>
<dbReference type="Gene3D" id="3.30.750.70">
    <property type="entry name" value="4-hydroxybutyrate coenzyme like domains"/>
    <property type="match status" value="1"/>
</dbReference>
<dbReference type="GO" id="GO:0016787">
    <property type="term" value="F:hydrolase activity"/>
    <property type="evidence" value="ECO:0007669"/>
    <property type="project" value="UniProtKB-KW"/>
</dbReference>
<evidence type="ECO:0000313" key="6">
    <source>
        <dbReference type="Proteomes" id="UP000183561"/>
    </source>
</evidence>
<dbReference type="GO" id="GO:0008775">
    <property type="term" value="F:acetate CoA-transferase activity"/>
    <property type="evidence" value="ECO:0007669"/>
    <property type="project" value="InterPro"/>
</dbReference>
<dbReference type="Gene3D" id="3.40.1080.20">
    <property type="entry name" value="Acetyl-CoA hydrolase/transferase C-terminal domain"/>
    <property type="match status" value="1"/>
</dbReference>
<gene>
    <name evidence="5" type="ORF">SAMN04490239_0132</name>
</gene>
<dbReference type="Gene3D" id="3.40.1080.10">
    <property type="entry name" value="Glutaconate Coenzyme A-transferase"/>
    <property type="match status" value="1"/>
</dbReference>